<feature type="compositionally biased region" description="Gly residues" evidence="1">
    <location>
        <begin position="692"/>
        <end position="710"/>
    </location>
</feature>
<protein>
    <submittedName>
        <fullName evidence="2">Uncharacterized protein</fullName>
    </submittedName>
</protein>
<dbReference type="EMBL" id="CP074132">
    <property type="protein sequence ID" value="QUX29928.1"/>
    <property type="molecule type" value="Genomic_DNA"/>
</dbReference>
<evidence type="ECO:0000256" key="1">
    <source>
        <dbReference type="SAM" id="MobiDB-lite"/>
    </source>
</evidence>
<feature type="region of interest" description="Disordered" evidence="1">
    <location>
        <begin position="351"/>
        <end position="519"/>
    </location>
</feature>
<keyword evidence="3" id="KW-1185">Reference proteome</keyword>
<feature type="compositionally biased region" description="Low complexity" evidence="1">
    <location>
        <begin position="564"/>
        <end position="577"/>
    </location>
</feature>
<feature type="region of interest" description="Disordered" evidence="1">
    <location>
        <begin position="536"/>
        <end position="718"/>
    </location>
</feature>
<sequence>MAADGDTVSTDLGHAASALETFAADLRDIKSRWSGLSAEAFEFRARIDAKGEDWRKAEGVSGFFGIGEHPDVAENQRLIDEGTRIIEDYADAELACANAINRFVPDRTPFERTPSGDGALDPDVFYHGYEEDLSDLATEWDMGGAVTDESWLVDGWDAVWDFGVGAVEGTGAMLGMHSSEGWFNMSWGDALYEYHESNIQSVASLVGMYDAESDSYGWSGWDTVGSAWKDLAHSVVPWEEWGERPGYVIGTAVLNIGVTALGAALSATGVGAAVGVPLMAWRGMAIVDGMGGRGGAGGSGGSTDIDVDLPAGVPAFGGSGAPVVRIDTSVFDPDGLSPRQLGELKGSLDRLQGITNDPADGSPPSRSAPAQGDGDPSQPRRPAAQPVADRESGANGRNEGNAGSETDRAGAGDGQGLLEDTAGNDRAGSPEPALQDTPDASHRSSPTESGSQDPTAEQLSESDRLLRQVNSMFTAEDHADFRVNQRAETALHEGDRATVDPDSSPPKDSRVAERYGLDGRVNAAFSDMRALASDYPHVRWEGGPGDGRDGHDGRDEPEADREYATTAPRPDADAASAQKPIPRSQVQHVDLGDGGGHRVDASRVGAADARSGSDAGFRHDRGADTGAHRPVAVDRADSMPSGDGGSGVDTPPRGDGPSGRDGSDRTDSVDAVPAVVTPTRAGVPGSSSVPSGGTGGSGSQSGRGGSGGAGPQNPVTNSRMSNQERFTAAQKYLKGRVWSSGKQFVQDFIDLINREKGLFRIYYNENNNHRWSEKATIGKWGVPQIQWSESLRRWVAKDKLPPAAPPDYLFPEKRFVFPRRENHTENGNLDHLARERLQKITDLKKRTQDFEKEEKAHKKDKNHPHVTEAKAKKSTAHDEMGRASETYGEEAAKSYIKDIFNGKRTYDTIKRHGENKAVRSRMTLPRVEGENLLNKVDTAPGSGNYQFDQIYRTSDGGFVIVEAKGDEKTRLGDRKVGSGANERRISQGVHEYLRATFADMEHRGLEDTRDEKELKEKGIINEEDLADQMKQALRDGKLYYAEIKGITTDSGEHGGVTFGLFDISEGEESKIEEEKEDKK</sequence>
<feature type="compositionally biased region" description="Low complexity" evidence="1">
    <location>
        <begin position="680"/>
        <end position="691"/>
    </location>
</feature>
<feature type="compositionally biased region" description="Basic and acidic residues" evidence="1">
    <location>
        <begin position="536"/>
        <end position="563"/>
    </location>
</feature>
<accession>A0ABX8C6H5</accession>
<feature type="compositionally biased region" description="Polar residues" evidence="1">
    <location>
        <begin position="443"/>
        <end position="459"/>
    </location>
</feature>
<name>A0ABX8C6H5_9ACTN</name>
<feature type="compositionally biased region" description="Basic and acidic residues" evidence="1">
    <location>
        <begin position="475"/>
        <end position="517"/>
    </location>
</feature>
<evidence type="ECO:0000313" key="3">
    <source>
        <dbReference type="Proteomes" id="UP000678016"/>
    </source>
</evidence>
<feature type="region of interest" description="Disordered" evidence="1">
    <location>
        <begin position="846"/>
        <end position="888"/>
    </location>
</feature>
<feature type="compositionally biased region" description="Low complexity" evidence="1">
    <location>
        <begin position="605"/>
        <end position="615"/>
    </location>
</feature>
<dbReference type="InterPro" id="IPR049762">
    <property type="entry name" value="PoNe_dom"/>
</dbReference>
<evidence type="ECO:0000313" key="2">
    <source>
        <dbReference type="EMBL" id="QUX29928.1"/>
    </source>
</evidence>
<reference evidence="3" key="1">
    <citation type="submission" date="2021-05" db="EMBL/GenBank/DDBJ databases">
        <title>Direct Submission.</title>
        <authorList>
            <person name="Li K."/>
            <person name="Gao J."/>
        </authorList>
    </citation>
    <scope>NUCLEOTIDE SEQUENCE [LARGE SCALE GENOMIC DNA]</scope>
    <source>
        <strain evidence="3">HDS12</strain>
    </source>
</reference>
<dbReference type="CDD" id="cd20739">
    <property type="entry name" value="PoNe_DUF637"/>
    <property type="match status" value="1"/>
</dbReference>
<feature type="compositionally biased region" description="Basic and acidic residues" evidence="1">
    <location>
        <begin position="846"/>
        <end position="882"/>
    </location>
</feature>
<feature type="compositionally biased region" description="Basic and acidic residues" evidence="1">
    <location>
        <begin position="616"/>
        <end position="637"/>
    </location>
</feature>
<dbReference type="Proteomes" id="UP000678016">
    <property type="component" value="Chromosome"/>
</dbReference>
<dbReference type="RefSeq" id="WP_212642744.1">
    <property type="nucleotide sequence ID" value="NZ_CP074132.1"/>
</dbReference>
<gene>
    <name evidence="2" type="ORF">KGD83_05010</name>
</gene>
<proteinExistence type="predicted"/>
<organism evidence="2 3">
    <name type="scientific">Nocardiopsis akebiae</name>
    <dbReference type="NCBI Taxonomy" id="2831968"/>
    <lineage>
        <taxon>Bacteria</taxon>
        <taxon>Bacillati</taxon>
        <taxon>Actinomycetota</taxon>
        <taxon>Actinomycetes</taxon>
        <taxon>Streptosporangiales</taxon>
        <taxon>Nocardiopsidaceae</taxon>
        <taxon>Nocardiopsis</taxon>
    </lineage>
</organism>